<dbReference type="EMBL" id="FN649760">
    <property type="protein sequence ID" value="CBJ28685.1"/>
    <property type="molecule type" value="Genomic_DNA"/>
</dbReference>
<accession>D7FI59</accession>
<evidence type="ECO:0000313" key="3">
    <source>
        <dbReference type="EMBL" id="CBJ28685.1"/>
    </source>
</evidence>
<evidence type="ECO:0000259" key="2">
    <source>
        <dbReference type="Pfam" id="PF08241"/>
    </source>
</evidence>
<protein>
    <recommendedName>
        <fullName evidence="2">Methyltransferase type 11 domain-containing protein</fullName>
    </recommendedName>
</protein>
<dbReference type="eggNOG" id="ENOG502S4JX">
    <property type="taxonomic scope" value="Eukaryota"/>
</dbReference>
<name>D7FI59_ECTSI</name>
<dbReference type="AlphaFoldDB" id="D7FI59"/>
<dbReference type="Pfam" id="PF08241">
    <property type="entry name" value="Methyltransf_11"/>
    <property type="match status" value="1"/>
</dbReference>
<sequence>MRLSETAATAALCLAGAGNVAGFQSPWVGGRAAGGAEQRQRGVTTATEAPQSRPGRAVSSVSMVANMNKTKGKGNKGDELPNVKVSAKDRRMGSKTEADKMDSESFPILEDLEEAEDTNIKVTPNAWKWPALWPYTPDYFDRPDESEDEKTFATARMQPCLEGAPKEALVEHYARFLTEGAEVLEIGASVASYLPEDLSFSKVVGVGMNDEEMKSNPRLTDTLVQNLNSKPELPYPADSFDFVLVPNSMEFFTDPRLVMREVYRVLKPKGLCMIPFTSQGAYKEYEKKQIKMWKTMNDAQHMWIIGSFFKFSADAGWDDLKGYDMSTGESNMLTKFVGNTNELFVVQAKTQEEKQAALALVDPLVSVYDVLAELPVGVLFAPYKAILAEALASSCWMGSEEQIATLREGLGLTPAGDEFWGPLGEATKFLHPEDRVRLLVDFVRAFSGEEEMRQALLEVKDVLGPVSETLKEKRPLWSKPDNELMTTELIVTDFIGDTKEGREGFLEWLRGVDSLQLEVWADERKNFKVKAKEEMESGGRRTAAI</sequence>
<feature type="region of interest" description="Disordered" evidence="1">
    <location>
        <begin position="31"/>
        <end position="58"/>
    </location>
</feature>
<dbReference type="PANTHER" id="PTHR43036">
    <property type="entry name" value="OSJNBB0011N17.9 PROTEIN"/>
    <property type="match status" value="1"/>
</dbReference>
<feature type="domain" description="Methyltransferase type 11" evidence="2">
    <location>
        <begin position="191"/>
        <end position="274"/>
    </location>
</feature>
<reference evidence="3 4" key="1">
    <citation type="journal article" date="2010" name="Nature">
        <title>The Ectocarpus genome and the independent evolution of multicellularity in brown algae.</title>
        <authorList>
            <person name="Cock J.M."/>
            <person name="Sterck L."/>
            <person name="Rouze P."/>
            <person name="Scornet D."/>
            <person name="Allen A.E."/>
            <person name="Amoutzias G."/>
            <person name="Anthouard V."/>
            <person name="Artiguenave F."/>
            <person name="Aury J.M."/>
            <person name="Badger J.H."/>
            <person name="Beszteri B."/>
            <person name="Billiau K."/>
            <person name="Bonnet E."/>
            <person name="Bothwell J.H."/>
            <person name="Bowler C."/>
            <person name="Boyen C."/>
            <person name="Brownlee C."/>
            <person name="Carrano C.J."/>
            <person name="Charrier B."/>
            <person name="Cho G.Y."/>
            <person name="Coelho S.M."/>
            <person name="Collen J."/>
            <person name="Corre E."/>
            <person name="Da Silva C."/>
            <person name="Delage L."/>
            <person name="Delaroque N."/>
            <person name="Dittami S.M."/>
            <person name="Doulbeau S."/>
            <person name="Elias M."/>
            <person name="Farnham G."/>
            <person name="Gachon C.M."/>
            <person name="Gschloessl B."/>
            <person name="Heesch S."/>
            <person name="Jabbari K."/>
            <person name="Jubin C."/>
            <person name="Kawai H."/>
            <person name="Kimura K."/>
            <person name="Kloareg B."/>
            <person name="Kupper F.C."/>
            <person name="Lang D."/>
            <person name="Le Bail A."/>
            <person name="Leblanc C."/>
            <person name="Lerouge P."/>
            <person name="Lohr M."/>
            <person name="Lopez P.J."/>
            <person name="Martens C."/>
            <person name="Maumus F."/>
            <person name="Michel G."/>
            <person name="Miranda-Saavedra D."/>
            <person name="Morales J."/>
            <person name="Moreau H."/>
            <person name="Motomura T."/>
            <person name="Nagasato C."/>
            <person name="Napoli C.A."/>
            <person name="Nelson D.R."/>
            <person name="Nyvall-Collen P."/>
            <person name="Peters A.F."/>
            <person name="Pommier C."/>
            <person name="Potin P."/>
            <person name="Poulain J."/>
            <person name="Quesneville H."/>
            <person name="Read B."/>
            <person name="Rensing S.A."/>
            <person name="Ritter A."/>
            <person name="Rousvoal S."/>
            <person name="Samanta M."/>
            <person name="Samson G."/>
            <person name="Schroeder D.C."/>
            <person name="Segurens B."/>
            <person name="Strittmatter M."/>
            <person name="Tonon T."/>
            <person name="Tregear J.W."/>
            <person name="Valentin K."/>
            <person name="von Dassow P."/>
            <person name="Yamagishi T."/>
            <person name="Van de Peer Y."/>
            <person name="Wincker P."/>
        </authorList>
    </citation>
    <scope>NUCLEOTIDE SEQUENCE [LARGE SCALE GENOMIC DNA]</scope>
    <source>
        <strain evidence="4">Ec32 / CCAP1310/4</strain>
    </source>
</reference>
<dbReference type="Gene3D" id="3.40.50.150">
    <property type="entry name" value="Vaccinia Virus protein VP39"/>
    <property type="match status" value="1"/>
</dbReference>
<organism evidence="3 4">
    <name type="scientific">Ectocarpus siliculosus</name>
    <name type="common">Brown alga</name>
    <name type="synonym">Conferva siliculosa</name>
    <dbReference type="NCBI Taxonomy" id="2880"/>
    <lineage>
        <taxon>Eukaryota</taxon>
        <taxon>Sar</taxon>
        <taxon>Stramenopiles</taxon>
        <taxon>Ochrophyta</taxon>
        <taxon>PX clade</taxon>
        <taxon>Phaeophyceae</taxon>
        <taxon>Ectocarpales</taxon>
        <taxon>Ectocarpaceae</taxon>
        <taxon>Ectocarpus</taxon>
    </lineage>
</organism>
<keyword evidence="4" id="KW-1185">Reference proteome</keyword>
<dbReference type="SUPFAM" id="SSF53335">
    <property type="entry name" value="S-adenosyl-L-methionine-dependent methyltransferases"/>
    <property type="match status" value="1"/>
</dbReference>
<gene>
    <name evidence="3" type="ORF">Esi_0117_0075</name>
</gene>
<evidence type="ECO:0000256" key="1">
    <source>
        <dbReference type="SAM" id="MobiDB-lite"/>
    </source>
</evidence>
<dbReference type="Proteomes" id="UP000002630">
    <property type="component" value="Unassembled WGS sequence"/>
</dbReference>
<dbReference type="InterPro" id="IPR013216">
    <property type="entry name" value="Methyltransf_11"/>
</dbReference>
<dbReference type="GO" id="GO:0008757">
    <property type="term" value="F:S-adenosylmethionine-dependent methyltransferase activity"/>
    <property type="evidence" value="ECO:0007669"/>
    <property type="project" value="InterPro"/>
</dbReference>
<evidence type="ECO:0000313" key="4">
    <source>
        <dbReference type="Proteomes" id="UP000002630"/>
    </source>
</evidence>
<dbReference type="OrthoDB" id="2013972at2759"/>
<dbReference type="PANTHER" id="PTHR43036:SF2">
    <property type="entry name" value="OS04G0481300 PROTEIN"/>
    <property type="match status" value="1"/>
</dbReference>
<proteinExistence type="predicted"/>
<dbReference type="InParanoid" id="D7FI59"/>
<dbReference type="InterPro" id="IPR029063">
    <property type="entry name" value="SAM-dependent_MTases_sf"/>
</dbReference>